<organism evidence="2">
    <name type="scientific">candidate division WWE3 bacterium</name>
    <dbReference type="NCBI Taxonomy" id="2053526"/>
    <lineage>
        <taxon>Bacteria</taxon>
        <taxon>Katanobacteria</taxon>
    </lineage>
</organism>
<dbReference type="EMBL" id="DSDM01000075">
    <property type="protein sequence ID" value="HDQ88750.1"/>
    <property type="molecule type" value="Genomic_DNA"/>
</dbReference>
<keyword evidence="1" id="KW-0812">Transmembrane</keyword>
<feature type="transmembrane region" description="Helical" evidence="1">
    <location>
        <begin position="20"/>
        <end position="44"/>
    </location>
</feature>
<dbReference type="Proteomes" id="UP000886066">
    <property type="component" value="Unassembled WGS sequence"/>
</dbReference>
<evidence type="ECO:0000313" key="2">
    <source>
        <dbReference type="EMBL" id="HDQ88750.1"/>
    </source>
</evidence>
<keyword evidence="1" id="KW-1133">Transmembrane helix</keyword>
<reference evidence="2" key="1">
    <citation type="journal article" date="2020" name="mSystems">
        <title>Genome- and Community-Level Interaction Insights into Carbon Utilization and Element Cycling Functions of Hydrothermarchaeota in Hydrothermal Sediment.</title>
        <authorList>
            <person name="Zhou Z."/>
            <person name="Liu Y."/>
            <person name="Xu W."/>
            <person name="Pan J."/>
            <person name="Luo Z.H."/>
            <person name="Li M."/>
        </authorList>
    </citation>
    <scope>NUCLEOTIDE SEQUENCE [LARGE SCALE GENOMIC DNA]</scope>
    <source>
        <strain evidence="2">SpSt-1219</strain>
    </source>
</reference>
<name>A0A7C1DJ55_UNCKA</name>
<protein>
    <submittedName>
        <fullName evidence="2">Uncharacterized protein</fullName>
    </submittedName>
</protein>
<comment type="caution">
    <text evidence="2">The sequence shown here is derived from an EMBL/GenBank/DDBJ whole genome shotgun (WGS) entry which is preliminary data.</text>
</comment>
<proteinExistence type="predicted"/>
<gene>
    <name evidence="2" type="ORF">ENN92_01220</name>
</gene>
<evidence type="ECO:0000256" key="1">
    <source>
        <dbReference type="SAM" id="Phobius"/>
    </source>
</evidence>
<accession>A0A7C1DJ55</accession>
<dbReference type="AlphaFoldDB" id="A0A7C1DJ55"/>
<keyword evidence="1" id="KW-0472">Membrane</keyword>
<sequence length="173" mass="18997">MYRGVYKRRKSKDEKGIGLVEVMLAFGVSVIVITALVSLSTFVLKSATTSSRMMQGTRLVNKEIEAVRVVRDLHISDENLSWEDFYNVVGACILGSGTATDPVCSASACTVDLESEGTSYLLPVFNEADSITVCFGSREVVSEPDKIDIIAVATWNIGGQTKYVHNYTRLTDW</sequence>